<comment type="subcellular location">
    <subcellularLocation>
        <location evidence="1">Cell membrane</location>
        <topology evidence="1">Multi-pass membrane protein</topology>
    </subcellularLocation>
</comment>
<feature type="transmembrane region" description="Helical" evidence="9">
    <location>
        <begin position="12"/>
        <end position="32"/>
    </location>
</feature>
<evidence type="ECO:0000256" key="2">
    <source>
        <dbReference type="ARBA" id="ARBA00009773"/>
    </source>
</evidence>
<dbReference type="EMBL" id="JBBLZC010000032">
    <property type="protein sequence ID" value="MEK0085679.1"/>
    <property type="molecule type" value="Genomic_DNA"/>
</dbReference>
<dbReference type="InterPro" id="IPR002549">
    <property type="entry name" value="AI-2E-like"/>
</dbReference>
<feature type="transmembrane region" description="Helical" evidence="9">
    <location>
        <begin position="235"/>
        <end position="257"/>
    </location>
</feature>
<organism evidence="10 11">
    <name type="scientific">Benzoatithermus flavus</name>
    <dbReference type="NCBI Taxonomy" id="3108223"/>
    <lineage>
        <taxon>Bacteria</taxon>
        <taxon>Pseudomonadati</taxon>
        <taxon>Pseudomonadota</taxon>
        <taxon>Alphaproteobacteria</taxon>
        <taxon>Geminicoccales</taxon>
        <taxon>Geminicoccaceae</taxon>
        <taxon>Benzoatithermus</taxon>
    </lineage>
</organism>
<feature type="transmembrane region" description="Helical" evidence="9">
    <location>
        <begin position="339"/>
        <end position="364"/>
    </location>
</feature>
<keyword evidence="11" id="KW-1185">Reference proteome</keyword>
<evidence type="ECO:0000256" key="4">
    <source>
        <dbReference type="ARBA" id="ARBA00022475"/>
    </source>
</evidence>
<dbReference type="Proteomes" id="UP001375743">
    <property type="component" value="Unassembled WGS sequence"/>
</dbReference>
<keyword evidence="4" id="KW-1003">Cell membrane</keyword>
<proteinExistence type="inferred from homology"/>
<evidence type="ECO:0000256" key="8">
    <source>
        <dbReference type="SAM" id="MobiDB-lite"/>
    </source>
</evidence>
<feature type="transmembrane region" description="Helical" evidence="9">
    <location>
        <begin position="302"/>
        <end position="319"/>
    </location>
</feature>
<feature type="transmembrane region" description="Helical" evidence="9">
    <location>
        <begin position="174"/>
        <end position="200"/>
    </location>
</feature>
<comment type="caution">
    <text evidence="10">The sequence shown here is derived from an EMBL/GenBank/DDBJ whole genome shotgun (WGS) entry which is preliminary data.</text>
</comment>
<keyword evidence="6 9" id="KW-1133">Transmembrane helix</keyword>
<gene>
    <name evidence="10" type="ORF">U1T56_21210</name>
</gene>
<evidence type="ECO:0000313" key="11">
    <source>
        <dbReference type="Proteomes" id="UP001375743"/>
    </source>
</evidence>
<evidence type="ECO:0000256" key="1">
    <source>
        <dbReference type="ARBA" id="ARBA00004651"/>
    </source>
</evidence>
<dbReference type="Pfam" id="PF01594">
    <property type="entry name" value="AI-2E_transport"/>
    <property type="match status" value="2"/>
</dbReference>
<protein>
    <submittedName>
        <fullName evidence="10">AI-2E family transporter</fullName>
    </submittedName>
</protein>
<evidence type="ECO:0000256" key="9">
    <source>
        <dbReference type="SAM" id="Phobius"/>
    </source>
</evidence>
<sequence>MTPQPIGIAGAGPAVPVASIVAVGTAVIAALYLGHGVFVPLALAVLVSFALAPLTNRLKRLGLGKTPSVLLVVVLALTLVTGFAYLLVEEAIGLAGQLPRYEYNLRQKIRLLGPETASGSVFEQTAEVLRRMGEELDKVTTPDAGKAPRMGQVQAPRPIPVEVHEPPSSPIATVVQLAGVLAEPLATLGIMLLFIVFVLLERENLRDRVIRLFGARDVHRATEAMNDAGSRIGRYLLMQLTINLIYGVLFGMALWLIGVPSALLWGLIGVVLRFIPYIGAPISVLFPLALGMAVDAGWTMPLLTAGSFVLIEAMCAYVLEPMLFGASTGLSKVALIVATAFWTMLWGPVGLLLAAPLTACLVVIGRHVPQLEFLEVILGNRQVLTPDVKLYQRLLADDADEAADVAEEHLEQHGLLATCDEVLLPALALVAQDRARGVLERSRLQAMAEDLSALLDDLASDAGVPSAAVEAVGRHTLCLGAGSRMDELAARTAARALGVVGLPATTAMSGPGGRLRAAALPSLENVEALLVTAVGPTASGRARRILRRVRGRYGVMVPIVVGLWTFDEGEGAATASTGEQLDADEVVGRLADAAQAIAKHTGRELTPPVPQEKANAAGEPAPVMRGPSLQVPG</sequence>
<feature type="region of interest" description="Disordered" evidence="8">
    <location>
        <begin position="599"/>
        <end position="633"/>
    </location>
</feature>
<feature type="transmembrane region" description="Helical" evidence="9">
    <location>
        <begin position="68"/>
        <end position="88"/>
    </location>
</feature>
<keyword evidence="3" id="KW-0813">Transport</keyword>
<evidence type="ECO:0000313" key="10">
    <source>
        <dbReference type="EMBL" id="MEK0085679.1"/>
    </source>
</evidence>
<evidence type="ECO:0000256" key="3">
    <source>
        <dbReference type="ARBA" id="ARBA00022448"/>
    </source>
</evidence>
<comment type="similarity">
    <text evidence="2">Belongs to the autoinducer-2 exporter (AI-2E) (TC 2.A.86) family.</text>
</comment>
<evidence type="ECO:0000256" key="7">
    <source>
        <dbReference type="ARBA" id="ARBA00023136"/>
    </source>
</evidence>
<dbReference type="PANTHER" id="PTHR21716:SF53">
    <property type="entry name" value="PERMEASE PERM-RELATED"/>
    <property type="match status" value="1"/>
</dbReference>
<feature type="transmembrane region" description="Helical" evidence="9">
    <location>
        <begin position="38"/>
        <end position="56"/>
    </location>
</feature>
<reference evidence="10 11" key="1">
    <citation type="submission" date="2024-01" db="EMBL/GenBank/DDBJ databases">
        <title>Multi-omics insights into the function and evolution of sodium benzoate biodegradation pathways in Benzoatithermus flavus gen. nov., sp. nov. from hot spring.</title>
        <authorList>
            <person name="Hu C.-J."/>
            <person name="Li W.-J."/>
        </authorList>
    </citation>
    <scope>NUCLEOTIDE SEQUENCE [LARGE SCALE GENOMIC DNA]</scope>
    <source>
        <strain evidence="10 11">SYSU G07066</strain>
    </source>
</reference>
<keyword evidence="5 9" id="KW-0812">Transmembrane</keyword>
<dbReference type="PANTHER" id="PTHR21716">
    <property type="entry name" value="TRANSMEMBRANE PROTEIN"/>
    <property type="match status" value="1"/>
</dbReference>
<dbReference type="RefSeq" id="WP_418161528.1">
    <property type="nucleotide sequence ID" value="NZ_JBBLZC010000032.1"/>
</dbReference>
<feature type="transmembrane region" description="Helical" evidence="9">
    <location>
        <begin position="263"/>
        <end position="290"/>
    </location>
</feature>
<name>A0ABU8XZA4_9PROT</name>
<keyword evidence="7 9" id="KW-0472">Membrane</keyword>
<evidence type="ECO:0000256" key="6">
    <source>
        <dbReference type="ARBA" id="ARBA00022989"/>
    </source>
</evidence>
<evidence type="ECO:0000256" key="5">
    <source>
        <dbReference type="ARBA" id="ARBA00022692"/>
    </source>
</evidence>
<accession>A0ABU8XZA4</accession>